<dbReference type="AlphaFoldDB" id="A0A0D0D1M6"/>
<evidence type="ECO:0000313" key="1">
    <source>
        <dbReference type="EMBL" id="KIK77456.1"/>
    </source>
</evidence>
<dbReference type="EMBL" id="KN826981">
    <property type="protein sequence ID" value="KIK77456.1"/>
    <property type="molecule type" value="Genomic_DNA"/>
</dbReference>
<name>A0A0D0D1M6_9AGAM</name>
<dbReference type="HOGENOM" id="CLU_2831896_0_0_1"/>
<reference evidence="2" key="2">
    <citation type="submission" date="2015-01" db="EMBL/GenBank/DDBJ databases">
        <title>Evolutionary Origins and Diversification of the Mycorrhizal Mutualists.</title>
        <authorList>
            <consortium name="DOE Joint Genome Institute"/>
            <consortium name="Mycorrhizal Genomics Consortium"/>
            <person name="Kohler A."/>
            <person name="Kuo A."/>
            <person name="Nagy L.G."/>
            <person name="Floudas D."/>
            <person name="Copeland A."/>
            <person name="Barry K.W."/>
            <person name="Cichocki N."/>
            <person name="Veneault-Fourrey C."/>
            <person name="LaButti K."/>
            <person name="Lindquist E.A."/>
            <person name="Lipzen A."/>
            <person name="Lundell T."/>
            <person name="Morin E."/>
            <person name="Murat C."/>
            <person name="Riley R."/>
            <person name="Ohm R."/>
            <person name="Sun H."/>
            <person name="Tunlid A."/>
            <person name="Henrissat B."/>
            <person name="Grigoriev I.V."/>
            <person name="Hibbett D.S."/>
            <person name="Martin F."/>
        </authorList>
    </citation>
    <scope>NUCLEOTIDE SEQUENCE [LARGE SCALE GENOMIC DNA]</scope>
    <source>
        <strain evidence="2">Ve08.2h10</strain>
    </source>
</reference>
<gene>
    <name evidence="1" type="ORF">PAXRUDRAFT_777688</name>
</gene>
<dbReference type="Proteomes" id="UP000054538">
    <property type="component" value="Unassembled WGS sequence"/>
</dbReference>
<accession>A0A0D0D1M6</accession>
<organism evidence="1 2">
    <name type="scientific">Paxillus rubicundulus Ve08.2h10</name>
    <dbReference type="NCBI Taxonomy" id="930991"/>
    <lineage>
        <taxon>Eukaryota</taxon>
        <taxon>Fungi</taxon>
        <taxon>Dikarya</taxon>
        <taxon>Basidiomycota</taxon>
        <taxon>Agaricomycotina</taxon>
        <taxon>Agaricomycetes</taxon>
        <taxon>Agaricomycetidae</taxon>
        <taxon>Boletales</taxon>
        <taxon>Paxilineae</taxon>
        <taxon>Paxillaceae</taxon>
        <taxon>Paxillus</taxon>
    </lineage>
</organism>
<reference evidence="1 2" key="1">
    <citation type="submission" date="2014-04" db="EMBL/GenBank/DDBJ databases">
        <authorList>
            <consortium name="DOE Joint Genome Institute"/>
            <person name="Kuo A."/>
            <person name="Kohler A."/>
            <person name="Jargeat P."/>
            <person name="Nagy L.G."/>
            <person name="Floudas D."/>
            <person name="Copeland A."/>
            <person name="Barry K.W."/>
            <person name="Cichocki N."/>
            <person name="Veneault-Fourrey C."/>
            <person name="LaButti K."/>
            <person name="Lindquist E.A."/>
            <person name="Lipzen A."/>
            <person name="Lundell T."/>
            <person name="Morin E."/>
            <person name="Murat C."/>
            <person name="Sun H."/>
            <person name="Tunlid A."/>
            <person name="Henrissat B."/>
            <person name="Grigoriev I.V."/>
            <person name="Hibbett D.S."/>
            <person name="Martin F."/>
            <person name="Nordberg H.P."/>
            <person name="Cantor M.N."/>
            <person name="Hua S.X."/>
        </authorList>
    </citation>
    <scope>NUCLEOTIDE SEQUENCE [LARGE SCALE GENOMIC DNA]</scope>
    <source>
        <strain evidence="1 2">Ve08.2h10</strain>
    </source>
</reference>
<proteinExistence type="predicted"/>
<protein>
    <submittedName>
        <fullName evidence="1">Uncharacterized protein</fullName>
    </submittedName>
</protein>
<sequence>MSSSSPCMVTNCLVSSQHKKRGRAKNKGGHLVSDGLPRLLSVSLANPHQVVDHQKVAEEEAMVKEA</sequence>
<dbReference type="InParanoid" id="A0A0D0D1M6"/>
<evidence type="ECO:0000313" key="2">
    <source>
        <dbReference type="Proteomes" id="UP000054538"/>
    </source>
</evidence>
<keyword evidence="2" id="KW-1185">Reference proteome</keyword>